<dbReference type="PROSITE" id="PS51186">
    <property type="entry name" value="GNAT"/>
    <property type="match status" value="1"/>
</dbReference>
<dbReference type="InterPro" id="IPR052523">
    <property type="entry name" value="Trichothecene_AcTrans"/>
</dbReference>
<proteinExistence type="predicted"/>
<evidence type="ECO:0000259" key="1">
    <source>
        <dbReference type="PROSITE" id="PS51186"/>
    </source>
</evidence>
<evidence type="ECO:0000313" key="3">
    <source>
        <dbReference type="Proteomes" id="UP000184108"/>
    </source>
</evidence>
<dbReference type="PANTHER" id="PTHR42791">
    <property type="entry name" value="GNAT FAMILY ACETYLTRANSFERASE"/>
    <property type="match status" value="1"/>
</dbReference>
<evidence type="ECO:0000313" key="2">
    <source>
        <dbReference type="EMBL" id="SHG73318.1"/>
    </source>
</evidence>
<dbReference type="RefSeq" id="WP_073175528.1">
    <property type="nucleotide sequence ID" value="NZ_FQVE01000007.1"/>
</dbReference>
<dbReference type="InterPro" id="IPR016181">
    <property type="entry name" value="Acyl_CoA_acyltransferase"/>
</dbReference>
<dbReference type="Proteomes" id="UP000184108">
    <property type="component" value="Unassembled WGS sequence"/>
</dbReference>
<dbReference type="Gene3D" id="3.40.630.30">
    <property type="match status" value="1"/>
</dbReference>
<name>A0A1M5M7U5_9FLAO</name>
<protein>
    <submittedName>
        <fullName evidence="2">Acetyltransferase (GNAT) domain-containing protein</fullName>
    </submittedName>
</protein>
<dbReference type="AlphaFoldDB" id="A0A1M5M7U5"/>
<dbReference type="EMBL" id="FQVE01000007">
    <property type="protein sequence ID" value="SHG73318.1"/>
    <property type="molecule type" value="Genomic_DNA"/>
</dbReference>
<sequence>MKNLNETERFHLKSILAKAFINNKSVNYILKREHDMSLILRLMDYSINKAKKYGWVWVNDQNSACCIILDPLKAKKMTLYSIFLDIKLVFTVVGVNNVGKVFKKENLTNKYLPKNINFVHLWFIGVESTVQGQGLGSEFLKQIISYYIDKTDAICLETSTLINIPFYEKLGFEIYHVEDFGFDFYFLIKYLK</sequence>
<organism evidence="2 3">
    <name type="scientific">Chryseobacterium vrystaatense</name>
    <dbReference type="NCBI Taxonomy" id="307480"/>
    <lineage>
        <taxon>Bacteria</taxon>
        <taxon>Pseudomonadati</taxon>
        <taxon>Bacteroidota</taxon>
        <taxon>Flavobacteriia</taxon>
        <taxon>Flavobacteriales</taxon>
        <taxon>Weeksellaceae</taxon>
        <taxon>Chryseobacterium group</taxon>
        <taxon>Chryseobacterium</taxon>
    </lineage>
</organism>
<dbReference type="SUPFAM" id="SSF55729">
    <property type="entry name" value="Acyl-CoA N-acyltransferases (Nat)"/>
    <property type="match status" value="1"/>
</dbReference>
<dbReference type="PANTHER" id="PTHR42791:SF1">
    <property type="entry name" value="N-ACETYLTRANSFERASE DOMAIN-CONTAINING PROTEIN"/>
    <property type="match status" value="1"/>
</dbReference>
<accession>A0A1M5M7U5</accession>
<feature type="domain" description="N-acetyltransferase" evidence="1">
    <location>
        <begin position="26"/>
        <end position="192"/>
    </location>
</feature>
<dbReference type="Pfam" id="PF13508">
    <property type="entry name" value="Acetyltransf_7"/>
    <property type="match status" value="1"/>
</dbReference>
<dbReference type="InterPro" id="IPR000182">
    <property type="entry name" value="GNAT_dom"/>
</dbReference>
<keyword evidence="2" id="KW-0808">Transferase</keyword>
<reference evidence="3" key="1">
    <citation type="submission" date="2016-11" db="EMBL/GenBank/DDBJ databases">
        <authorList>
            <person name="Varghese N."/>
            <person name="Submissions S."/>
        </authorList>
    </citation>
    <scope>NUCLEOTIDE SEQUENCE [LARGE SCALE GENOMIC DNA]</scope>
    <source>
        <strain evidence="3">YR203</strain>
    </source>
</reference>
<gene>
    <name evidence="2" type="ORF">SAMN02787073_4758</name>
</gene>
<dbReference type="GO" id="GO:0016747">
    <property type="term" value="F:acyltransferase activity, transferring groups other than amino-acyl groups"/>
    <property type="evidence" value="ECO:0007669"/>
    <property type="project" value="InterPro"/>
</dbReference>